<dbReference type="OrthoDB" id="4005299at2759"/>
<dbReference type="InterPro" id="IPR018827">
    <property type="entry name" value="YTP1_C"/>
</dbReference>
<feature type="domain" description="Protein YTP1-like C-terminal" evidence="4">
    <location>
        <begin position="286"/>
        <end position="581"/>
    </location>
</feature>
<evidence type="ECO:0000259" key="4">
    <source>
        <dbReference type="Pfam" id="PF10355"/>
    </source>
</evidence>
<keyword evidence="1" id="KW-1133">Transmembrane helix</keyword>
<organism evidence="5 6">
    <name type="scientific">Sungouiella intermedia</name>
    <dbReference type="NCBI Taxonomy" id="45354"/>
    <lineage>
        <taxon>Eukaryota</taxon>
        <taxon>Fungi</taxon>
        <taxon>Dikarya</taxon>
        <taxon>Ascomycota</taxon>
        <taxon>Saccharomycotina</taxon>
        <taxon>Pichiomycetes</taxon>
        <taxon>Metschnikowiaceae</taxon>
        <taxon>Sungouiella</taxon>
    </lineage>
</organism>
<feature type="transmembrane region" description="Helical" evidence="1">
    <location>
        <begin position="557"/>
        <end position="579"/>
    </location>
</feature>
<feature type="transmembrane region" description="Helical" evidence="1">
    <location>
        <begin position="398"/>
        <end position="417"/>
    </location>
</feature>
<name>A0A1L0BU98_9ASCO</name>
<feature type="transmembrane region" description="Helical" evidence="1">
    <location>
        <begin position="518"/>
        <end position="537"/>
    </location>
</feature>
<dbReference type="PANTHER" id="PTHR31685:SF3">
    <property type="entry name" value="INTEGRAL MEMBRANE PROTEIN (AFU_ORTHOLOGUE AFUA_6G12730)"/>
    <property type="match status" value="1"/>
</dbReference>
<keyword evidence="6" id="KW-1185">Reference proteome</keyword>
<reference evidence="5 6" key="1">
    <citation type="submission" date="2016-10" db="EMBL/GenBank/DDBJ databases">
        <authorList>
            <person name="de Groot N.N."/>
        </authorList>
    </citation>
    <scope>NUCLEOTIDE SEQUENCE [LARGE SCALE GENOMIC DNA]</scope>
    <source>
        <strain evidence="5 6">CBS 141442</strain>
    </source>
</reference>
<evidence type="ECO:0000259" key="3">
    <source>
        <dbReference type="Pfam" id="PF10348"/>
    </source>
</evidence>
<feature type="transmembrane region" description="Helical" evidence="1">
    <location>
        <begin position="154"/>
        <end position="177"/>
    </location>
</feature>
<feature type="transmembrane region" description="Helical" evidence="1">
    <location>
        <begin position="120"/>
        <end position="142"/>
    </location>
</feature>
<evidence type="ECO:0000256" key="1">
    <source>
        <dbReference type="SAM" id="Phobius"/>
    </source>
</evidence>
<dbReference type="STRING" id="45354.A0A1L0BU98"/>
<accession>A0A1L0BU98</accession>
<evidence type="ECO:0000256" key="2">
    <source>
        <dbReference type="SAM" id="SignalP"/>
    </source>
</evidence>
<keyword evidence="1" id="KW-0812">Transmembrane</keyword>
<sequence>MRAHLIILVTAGLVSLAFAMDMDSHSTSDGNSPIELSPENPGESLIPVPHRISHHHGVPILETSLSPEEKLYWENYTTETYFNTPSSHRSALWVHIALYVSSYVFLYPIILVFWNIHHWLYLPALTAHTALILLSVVNYWIFKASITELLPHNAFGPMTFLLFLGAIIHWFVALLAVTYKYLNIDDEFGYAELDADHDDDHIVSLNSPELTLRESNLREDSFELEDLGETDGHLKTSNSLMLQRSPSKISQFLLKFPVFKKATQVFGKTALTLAGLINWALFAYFLAYLPTGIATYCVYGLDNTMFNMLAHFIKGGVFFVLGMVTLARYCGAFRRKGWAWNHRFVNAKKAVTPWIRLQSNGLWTMEFVESALILFYGSTNVFLEHLAGSGGPWTAKDLQHASIAFIYIGCGLCGVLVERKLSSWRYQRAVDNLSYVADSKTTSTIVKATPGFSPNPFPILTIYWTGIIMSKHEQASPLSTEIHIQWGNLFVIACAFRLITYLYCALAPANLRALTQPLSPMTELVVSFCLLCGGMIFMESTDPVIHLYEYYGYTSMFTLNVSVGIVALIMAWELSVFAIKDALVRRMGSQKI</sequence>
<protein>
    <submittedName>
        <fullName evidence="5">CIC11C00000002385</fullName>
    </submittedName>
</protein>
<feature type="transmembrane region" description="Helical" evidence="1">
    <location>
        <begin position="486"/>
        <end position="506"/>
    </location>
</feature>
<dbReference type="AlphaFoldDB" id="A0A1L0BU98"/>
<feature type="signal peptide" evidence="2">
    <location>
        <begin position="1"/>
        <end position="19"/>
    </location>
</feature>
<dbReference type="Proteomes" id="UP000182334">
    <property type="component" value="Chromosome V"/>
</dbReference>
<keyword evidence="2" id="KW-0732">Signal</keyword>
<proteinExistence type="predicted"/>
<evidence type="ECO:0000313" key="5">
    <source>
        <dbReference type="EMBL" id="SGZ54921.1"/>
    </source>
</evidence>
<dbReference type="PANTHER" id="PTHR31685">
    <property type="entry name" value="INTEGRAL MEMBRANE PROTEIN (AFU_ORTHOLOGUE AFUA_6G12730)-RELATED"/>
    <property type="match status" value="1"/>
</dbReference>
<keyword evidence="1" id="KW-0472">Membrane</keyword>
<feature type="transmembrane region" description="Helical" evidence="1">
    <location>
        <begin position="309"/>
        <end position="327"/>
    </location>
</feature>
<dbReference type="InterPro" id="IPR018825">
    <property type="entry name" value="DUF2427"/>
</dbReference>
<dbReference type="Pfam" id="PF10348">
    <property type="entry name" value="DUF2427"/>
    <property type="match status" value="1"/>
</dbReference>
<feature type="transmembrane region" description="Helical" evidence="1">
    <location>
        <begin position="270"/>
        <end position="289"/>
    </location>
</feature>
<evidence type="ECO:0000313" key="6">
    <source>
        <dbReference type="Proteomes" id="UP000182334"/>
    </source>
</evidence>
<feature type="chain" id="PRO_5013267371" evidence="2">
    <location>
        <begin position="20"/>
        <end position="592"/>
    </location>
</feature>
<dbReference type="Pfam" id="PF10355">
    <property type="entry name" value="Ytp1"/>
    <property type="match status" value="1"/>
</dbReference>
<dbReference type="EMBL" id="LT635760">
    <property type="protein sequence ID" value="SGZ54921.1"/>
    <property type="molecule type" value="Genomic_DNA"/>
</dbReference>
<gene>
    <name evidence="5" type="ORF">SAMEA4029010_CIC11G00000002385</name>
</gene>
<feature type="domain" description="DUF2427" evidence="3">
    <location>
        <begin position="76"/>
        <end position="176"/>
    </location>
</feature>
<feature type="transmembrane region" description="Helical" evidence="1">
    <location>
        <begin position="92"/>
        <end position="113"/>
    </location>
</feature>